<comment type="subcellular location">
    <subcellularLocation>
        <location evidence="7">Cell membrane</location>
    </subcellularLocation>
</comment>
<dbReference type="InterPro" id="IPR007507">
    <property type="entry name" value="Glycos_transf_N"/>
</dbReference>
<evidence type="ECO:0000256" key="7">
    <source>
        <dbReference type="RuleBase" id="RU365103"/>
    </source>
</evidence>
<proteinExistence type="inferred from homology"/>
<evidence type="ECO:0000256" key="4">
    <source>
        <dbReference type="ARBA" id="ARBA00022679"/>
    </source>
</evidence>
<keyword evidence="7" id="KW-1003">Cell membrane</keyword>
<sequence length="420" mass="47527">MSIVYNILTHLSFLGIWLSQWFSSKMKLFVNGRKQTFATLSSSIKITDKTIWFHCASLGEYEQGVPIMQAIKKEYPNYKLVVSFFSPSGYENKKNDSLPDVIVYLPLDTKGNAKRFIKTVHPSMVFFVKYEFWPNYLFTLQKSNIPIYLLSGLFRPNQVFFKAYGGFMKDALKTFNHYFLQNESSKDLLHKIGITNTSVSGDTRFDRVSNQIEQDNSISIIEEFKQDALCIVCGSTWKEDEAVLLDTINNASENVKFIVAPHKIEPSKISAFRRKITQTSILYSEVNTSEKTQTSSLSETNIFIIDTIGLLTKIYSYADIAYIGGAMGSTGLHNILEAATFGIPIVIGKHYDEFPEAKRLQSLAGLFSIATKEECSEIIQKLSNDASFRNKTGMIAGHFINSNTGATNVVMNHIREHFKQ</sequence>
<feature type="domain" description="3-deoxy-D-manno-octulosonic-acid transferase N-terminal" evidence="8">
    <location>
        <begin position="42"/>
        <end position="206"/>
    </location>
</feature>
<evidence type="ECO:0000313" key="10">
    <source>
        <dbReference type="Proteomes" id="UP001254488"/>
    </source>
</evidence>
<gene>
    <name evidence="9" type="ORF">RM538_07760</name>
</gene>
<dbReference type="InterPro" id="IPR038107">
    <property type="entry name" value="Glycos_transf_N_sf"/>
</dbReference>
<keyword evidence="7" id="KW-0472">Membrane</keyword>
<evidence type="ECO:0000259" key="8">
    <source>
        <dbReference type="Pfam" id="PF04413"/>
    </source>
</evidence>
<comment type="similarity">
    <text evidence="7">Belongs to the glycosyltransferase group 1 family.</text>
</comment>
<keyword evidence="10" id="KW-1185">Reference proteome</keyword>
<keyword evidence="7" id="KW-0448">Lipopolysaccharide biosynthesis</keyword>
<evidence type="ECO:0000256" key="2">
    <source>
        <dbReference type="ARBA" id="ARBA00012621"/>
    </source>
</evidence>
<reference evidence="9 10" key="1">
    <citation type="submission" date="2023-09" db="EMBL/GenBank/DDBJ databases">
        <authorList>
            <person name="Rey-Velasco X."/>
        </authorList>
    </citation>
    <scope>NUCLEOTIDE SEQUENCE [LARGE SCALE GENOMIC DNA]</scope>
    <source>
        <strain evidence="9 10">W242</strain>
    </source>
</reference>
<dbReference type="EMBL" id="JAVRHZ010000003">
    <property type="protein sequence ID" value="MDT0555894.1"/>
    <property type="molecule type" value="Genomic_DNA"/>
</dbReference>
<comment type="function">
    <text evidence="7">Involved in lipopolysaccharide (LPS) biosynthesis. Catalyzes the transfer of 3-deoxy-D-manno-octulosonate (Kdo) residue(s) from CMP-Kdo to lipid IV(A), the tetraacyldisaccharide-1,4'-bisphosphate precursor of lipid A.</text>
</comment>
<dbReference type="InterPro" id="IPR039901">
    <property type="entry name" value="Kdotransferase"/>
</dbReference>
<dbReference type="PANTHER" id="PTHR42755:SF1">
    <property type="entry name" value="3-DEOXY-D-MANNO-OCTULOSONIC ACID TRANSFERASE, MITOCHONDRIAL-RELATED"/>
    <property type="match status" value="1"/>
</dbReference>
<name>A0ABU2YCI1_9FLAO</name>
<dbReference type="Proteomes" id="UP001254488">
    <property type="component" value="Unassembled WGS sequence"/>
</dbReference>
<dbReference type="Gene3D" id="3.40.50.2000">
    <property type="entry name" value="Glycogen Phosphorylase B"/>
    <property type="match status" value="1"/>
</dbReference>
<dbReference type="RefSeq" id="WP_311332845.1">
    <property type="nucleotide sequence ID" value="NZ_JAVRHZ010000003.1"/>
</dbReference>
<evidence type="ECO:0000313" key="9">
    <source>
        <dbReference type="EMBL" id="MDT0555894.1"/>
    </source>
</evidence>
<dbReference type="PANTHER" id="PTHR42755">
    <property type="entry name" value="3-DEOXY-MANNO-OCTULOSONATE CYTIDYLYLTRANSFERASE"/>
    <property type="match status" value="1"/>
</dbReference>
<comment type="caution">
    <text evidence="9">The sequence shown here is derived from an EMBL/GenBank/DDBJ whole genome shotgun (WGS) entry which is preliminary data.</text>
</comment>
<comment type="catalytic activity">
    <reaction evidence="6 7">
        <text>lipid IVA (E. coli) + CMP-3-deoxy-beta-D-manno-octulosonate = alpha-Kdo-(2-&gt;6)-lipid IVA (E. coli) + CMP + H(+)</text>
        <dbReference type="Rhea" id="RHEA:28066"/>
        <dbReference type="ChEBI" id="CHEBI:15378"/>
        <dbReference type="ChEBI" id="CHEBI:58603"/>
        <dbReference type="ChEBI" id="CHEBI:60364"/>
        <dbReference type="ChEBI" id="CHEBI:60377"/>
        <dbReference type="ChEBI" id="CHEBI:85987"/>
        <dbReference type="EC" id="2.4.99.12"/>
    </reaction>
</comment>
<organism evidence="9 10">
    <name type="scientific">Patiriisocius hiemis</name>
    <dbReference type="NCBI Taxonomy" id="3075604"/>
    <lineage>
        <taxon>Bacteria</taxon>
        <taxon>Pseudomonadati</taxon>
        <taxon>Bacteroidota</taxon>
        <taxon>Flavobacteriia</taxon>
        <taxon>Flavobacteriales</taxon>
        <taxon>Flavobacteriaceae</taxon>
        <taxon>Patiriisocius</taxon>
    </lineage>
</organism>
<evidence type="ECO:0000256" key="6">
    <source>
        <dbReference type="ARBA" id="ARBA00049183"/>
    </source>
</evidence>
<dbReference type="Gene3D" id="3.40.50.11720">
    <property type="entry name" value="3-Deoxy-D-manno-octulosonic-acid transferase, N-terminal domain"/>
    <property type="match status" value="1"/>
</dbReference>
<keyword evidence="4 7" id="KW-0808">Transferase</keyword>
<protein>
    <recommendedName>
        <fullName evidence="3 7">3-deoxy-D-manno-octulosonic acid transferase</fullName>
        <shortName evidence="7">Kdo transferase</shortName>
        <ecNumber evidence="2 7">2.4.99.12</ecNumber>
    </recommendedName>
    <alternativeName>
        <fullName evidence="5 7">Lipid IV(A) 3-deoxy-D-manno-octulosonic acid transferase</fullName>
    </alternativeName>
</protein>
<comment type="pathway">
    <text evidence="1 7">Bacterial outer membrane biogenesis; LPS core biosynthesis.</text>
</comment>
<dbReference type="EC" id="2.4.99.12" evidence="2 7"/>
<evidence type="ECO:0000256" key="3">
    <source>
        <dbReference type="ARBA" id="ARBA00019077"/>
    </source>
</evidence>
<dbReference type="SUPFAM" id="SSF53756">
    <property type="entry name" value="UDP-Glycosyltransferase/glycogen phosphorylase"/>
    <property type="match status" value="1"/>
</dbReference>
<accession>A0ABU2YCI1</accession>
<evidence type="ECO:0000256" key="5">
    <source>
        <dbReference type="ARBA" id="ARBA00031445"/>
    </source>
</evidence>
<dbReference type="Pfam" id="PF04413">
    <property type="entry name" value="Glycos_transf_N"/>
    <property type="match status" value="1"/>
</dbReference>
<evidence type="ECO:0000256" key="1">
    <source>
        <dbReference type="ARBA" id="ARBA00004713"/>
    </source>
</evidence>